<reference evidence="2" key="1">
    <citation type="submission" date="2015-04" db="EMBL/GenBank/DDBJ databases">
        <title>The genome sequence of the plant pathogenic Rhizarian Plasmodiophora brassicae reveals insights in its biotrophic life cycle and the origin of chitin synthesis.</title>
        <authorList>
            <person name="Schwelm A."/>
            <person name="Fogelqvist J."/>
            <person name="Knaust A."/>
            <person name="Julke S."/>
            <person name="Lilja T."/>
            <person name="Dhandapani V."/>
            <person name="Bonilla-Rosso G."/>
            <person name="Karlsson M."/>
            <person name="Shevchenko A."/>
            <person name="Choi S.R."/>
            <person name="Kim H.G."/>
            <person name="Park J.Y."/>
            <person name="Lim Y.P."/>
            <person name="Ludwig-Muller J."/>
            <person name="Dixelius C."/>
        </authorList>
    </citation>
    <scope>NUCLEOTIDE SEQUENCE</scope>
    <source>
        <tissue evidence="2">Potato root galls</tissue>
    </source>
</reference>
<feature type="compositionally biased region" description="Polar residues" evidence="1">
    <location>
        <begin position="31"/>
        <end position="40"/>
    </location>
</feature>
<sequence>MSHYEIAKMIEQTMEVGNKNAEISDDKASRNTELTTTQKASTEKLEQKSITAKSTNDIKIHTRQMKITRYLKRVKMKNKTIRTTRRLNIAQWNACSLNEQKAQELRMFANINRVDVMCISELNHRRQIDDFSNHEADDPYTQSGIFRRDHVQV</sequence>
<proteinExistence type="predicted"/>
<evidence type="ECO:0000256" key="1">
    <source>
        <dbReference type="SAM" id="MobiDB-lite"/>
    </source>
</evidence>
<dbReference type="EMBL" id="HACM01004981">
    <property type="protein sequence ID" value="CRZ05423.1"/>
    <property type="molecule type" value="Transcribed_RNA"/>
</dbReference>
<organism evidence="2">
    <name type="scientific">Spongospora subterranea</name>
    <dbReference type="NCBI Taxonomy" id="70186"/>
    <lineage>
        <taxon>Eukaryota</taxon>
        <taxon>Sar</taxon>
        <taxon>Rhizaria</taxon>
        <taxon>Endomyxa</taxon>
        <taxon>Phytomyxea</taxon>
        <taxon>Plasmodiophorida</taxon>
        <taxon>Plasmodiophoridae</taxon>
        <taxon>Spongospora</taxon>
    </lineage>
</organism>
<dbReference type="AlphaFoldDB" id="A0A0H5QTU2"/>
<dbReference type="InterPro" id="IPR036691">
    <property type="entry name" value="Endo/exonu/phosph_ase_sf"/>
</dbReference>
<name>A0A0H5QTU2_9EUKA</name>
<evidence type="ECO:0000313" key="2">
    <source>
        <dbReference type="EMBL" id="CRZ05423.1"/>
    </source>
</evidence>
<protein>
    <recommendedName>
        <fullName evidence="3">Endonuclease/exonuclease/phosphatase domain-containing protein</fullName>
    </recommendedName>
</protein>
<dbReference type="SUPFAM" id="SSF56219">
    <property type="entry name" value="DNase I-like"/>
    <property type="match status" value="1"/>
</dbReference>
<evidence type="ECO:0008006" key="3">
    <source>
        <dbReference type="Google" id="ProtNLM"/>
    </source>
</evidence>
<feature type="region of interest" description="Disordered" evidence="1">
    <location>
        <begin position="18"/>
        <end position="42"/>
    </location>
</feature>
<accession>A0A0H5QTU2</accession>